<dbReference type="InterPro" id="IPR051421">
    <property type="entry name" value="RNA_Proc_DNA_Dmg_Regulator"/>
</dbReference>
<feature type="coiled-coil region" evidence="8">
    <location>
        <begin position="331"/>
        <end position="358"/>
    </location>
</feature>
<evidence type="ECO:0000256" key="1">
    <source>
        <dbReference type="ARBA" id="ARBA00004123"/>
    </source>
</evidence>
<reference evidence="10 11" key="1">
    <citation type="journal article" date="2019" name="Sci. Rep.">
        <title>Comparative genomics of chytrid fungi reveal insights into the obligate biotrophic and pathogenic lifestyle of Synchytrium endobioticum.</title>
        <authorList>
            <person name="van de Vossenberg B.T.L.H."/>
            <person name="Warris S."/>
            <person name="Nguyen H.D.T."/>
            <person name="van Gent-Pelzer M.P.E."/>
            <person name="Joly D.L."/>
            <person name="van de Geest H.C."/>
            <person name="Bonants P.J.M."/>
            <person name="Smith D.S."/>
            <person name="Levesque C.A."/>
            <person name="van der Lee T.A.J."/>
        </authorList>
    </citation>
    <scope>NUCLEOTIDE SEQUENCE [LARGE SCALE GENOMIC DNA]</scope>
    <source>
        <strain evidence="10 11">JEL517</strain>
    </source>
</reference>
<dbReference type="STRING" id="1806994.A0A507C1W2"/>
<dbReference type="EMBL" id="QEAO01000021">
    <property type="protein sequence ID" value="TPX33358.1"/>
    <property type="molecule type" value="Genomic_DNA"/>
</dbReference>
<dbReference type="Pfam" id="PF12108">
    <property type="entry name" value="SF3a60_bindingd"/>
    <property type="match status" value="1"/>
</dbReference>
<dbReference type="SUPFAM" id="SSF57667">
    <property type="entry name" value="beta-beta-alpha zinc fingers"/>
    <property type="match status" value="1"/>
</dbReference>
<dbReference type="InterPro" id="IPR013087">
    <property type="entry name" value="Znf_C2H2_type"/>
</dbReference>
<dbReference type="Proteomes" id="UP000319731">
    <property type="component" value="Unassembled WGS sequence"/>
</dbReference>
<evidence type="ECO:0000313" key="10">
    <source>
        <dbReference type="EMBL" id="TPX33358.1"/>
    </source>
</evidence>
<evidence type="ECO:0000256" key="2">
    <source>
        <dbReference type="ARBA" id="ARBA00008776"/>
    </source>
</evidence>
<dbReference type="AlphaFoldDB" id="A0A507C1W2"/>
<evidence type="ECO:0000256" key="3">
    <source>
        <dbReference type="ARBA" id="ARBA00022553"/>
    </source>
</evidence>
<dbReference type="GeneID" id="42004950"/>
<dbReference type="PROSITE" id="PS00028">
    <property type="entry name" value="ZINC_FINGER_C2H2_1"/>
    <property type="match status" value="1"/>
</dbReference>
<protein>
    <recommendedName>
        <fullName evidence="9">Matrin-type domain-containing protein</fullName>
    </recommendedName>
</protein>
<keyword evidence="5" id="KW-0863">Zinc-finger</keyword>
<dbReference type="InterPro" id="IPR000690">
    <property type="entry name" value="Matrin/U1-C_Znf_C2H2"/>
</dbReference>
<comment type="caution">
    <text evidence="10">The sequence shown here is derived from an EMBL/GenBank/DDBJ whole genome shotgun (WGS) entry which is preliminary data.</text>
</comment>
<proteinExistence type="inferred from homology"/>
<dbReference type="RefSeq" id="XP_031024370.1">
    <property type="nucleotide sequence ID" value="XM_031169653.1"/>
</dbReference>
<keyword evidence="11" id="KW-1185">Reference proteome</keyword>
<comment type="similarity">
    <text evidence="2">Belongs to the SF3A3 family.</text>
</comment>
<dbReference type="InterPro" id="IPR022755">
    <property type="entry name" value="Znf_C2H2_jaz"/>
</dbReference>
<dbReference type="OrthoDB" id="2160351at2759"/>
<keyword evidence="3" id="KW-0597">Phosphoprotein</keyword>
<dbReference type="Pfam" id="PF11931">
    <property type="entry name" value="SF3a60_Prp9_C"/>
    <property type="match status" value="1"/>
</dbReference>
<gene>
    <name evidence="10" type="ORF">SmJEL517_g03725</name>
</gene>
<organism evidence="10 11">
    <name type="scientific">Synchytrium microbalum</name>
    <dbReference type="NCBI Taxonomy" id="1806994"/>
    <lineage>
        <taxon>Eukaryota</taxon>
        <taxon>Fungi</taxon>
        <taxon>Fungi incertae sedis</taxon>
        <taxon>Chytridiomycota</taxon>
        <taxon>Chytridiomycota incertae sedis</taxon>
        <taxon>Chytridiomycetes</taxon>
        <taxon>Synchytriales</taxon>
        <taxon>Synchytriaceae</taxon>
        <taxon>Synchytrium</taxon>
    </lineage>
</organism>
<sequence length="487" mass="57036">MDSLLEQQRRAHEEIDRLENLGMLELLAKPKTQKERVIQERRVSDYIDRIADKSQFLHRVYQDADESRKNEISAISGATEFTEFYQRLKSIKEYHRRYPNEGFEPFEMEFANRDVIKEEQGMLVDASFTGEEALGKYLDLHILFEQYLNLKGVKGEKMTYLGYLNDFDKFEVSKETRASSDYFKYVTDVRAYLEGFLKRSQPLFDASAIQTKASNEFYPKWEAGEIQGWDSAQATEDDDSLYCVPCAKQFAKRTVYDAHLTGKKHIKAAENLIKQGISTVSAETRTQSRFESQLASRQRDRPIAYSEFLIKAYMEEVLSQIREETRGFVERKQTLTERERHVENMEEVELNEDEAMEDDEEKIYNPLKLPLGWDGKPIPYWLYKLHGLGVEYPCEICGNYVYMGRKAFERHFQEARHAHGMRSLGIPNSRQFHEITAIEDAVTLWDKIRNQTKKEELKNDGTEEFEDSSGNVFSKKVYDDLKRQGLL</sequence>
<accession>A0A507C1W2</accession>
<dbReference type="GO" id="GO:0000398">
    <property type="term" value="P:mRNA splicing, via spliceosome"/>
    <property type="evidence" value="ECO:0007669"/>
    <property type="project" value="InterPro"/>
</dbReference>
<dbReference type="InterPro" id="IPR024598">
    <property type="entry name" value="SF3a60/Prp9_C"/>
</dbReference>
<name>A0A507C1W2_9FUNG</name>
<dbReference type="InterPro" id="IPR036236">
    <property type="entry name" value="Znf_C2H2_sf"/>
</dbReference>
<evidence type="ECO:0000256" key="7">
    <source>
        <dbReference type="ARBA" id="ARBA00023242"/>
    </source>
</evidence>
<keyword evidence="4" id="KW-0479">Metal-binding</keyword>
<evidence type="ECO:0000256" key="6">
    <source>
        <dbReference type="ARBA" id="ARBA00022833"/>
    </source>
</evidence>
<dbReference type="Pfam" id="PF12171">
    <property type="entry name" value="zf-C2H2_jaz"/>
    <property type="match status" value="1"/>
</dbReference>
<comment type="subcellular location">
    <subcellularLocation>
        <location evidence="1">Nucleus</location>
    </subcellularLocation>
</comment>
<dbReference type="PANTHER" id="PTHR12786:SF2">
    <property type="entry name" value="SPLICING FACTOR 3A SUBUNIT 3"/>
    <property type="match status" value="1"/>
</dbReference>
<dbReference type="InterPro" id="IPR021966">
    <property type="entry name" value="SF3a60_bindingd"/>
</dbReference>
<keyword evidence="8" id="KW-0175">Coiled coil</keyword>
<dbReference type="GO" id="GO:0003723">
    <property type="term" value="F:RNA binding"/>
    <property type="evidence" value="ECO:0007669"/>
    <property type="project" value="InterPro"/>
</dbReference>
<dbReference type="SMART" id="SM00355">
    <property type="entry name" value="ZnF_C2H2"/>
    <property type="match status" value="2"/>
</dbReference>
<dbReference type="Gene3D" id="3.30.160.60">
    <property type="entry name" value="Classic Zinc Finger"/>
    <property type="match status" value="1"/>
</dbReference>
<keyword evidence="7" id="KW-0539">Nucleus</keyword>
<dbReference type="InterPro" id="IPR031774">
    <property type="entry name" value="SF3A3_dom"/>
</dbReference>
<evidence type="ECO:0000256" key="5">
    <source>
        <dbReference type="ARBA" id="ARBA00022771"/>
    </source>
</evidence>
<keyword evidence="6" id="KW-0862">Zinc</keyword>
<feature type="domain" description="Matrin-type" evidence="9">
    <location>
        <begin position="392"/>
        <end position="423"/>
    </location>
</feature>
<dbReference type="GO" id="GO:0008270">
    <property type="term" value="F:zinc ion binding"/>
    <property type="evidence" value="ECO:0007669"/>
    <property type="project" value="UniProtKB-KW"/>
</dbReference>
<dbReference type="Pfam" id="PF16837">
    <property type="entry name" value="SF3A3"/>
    <property type="match status" value="1"/>
</dbReference>
<dbReference type="PANTHER" id="PTHR12786">
    <property type="entry name" value="SPLICING FACTOR SF3A-RELATED"/>
    <property type="match status" value="1"/>
</dbReference>
<dbReference type="PROSITE" id="PS50171">
    <property type="entry name" value="ZF_MATRIN"/>
    <property type="match status" value="1"/>
</dbReference>
<evidence type="ECO:0000256" key="4">
    <source>
        <dbReference type="ARBA" id="ARBA00022723"/>
    </source>
</evidence>
<evidence type="ECO:0000256" key="8">
    <source>
        <dbReference type="SAM" id="Coils"/>
    </source>
</evidence>
<evidence type="ECO:0000259" key="9">
    <source>
        <dbReference type="PROSITE" id="PS50171"/>
    </source>
</evidence>
<dbReference type="GO" id="GO:0005681">
    <property type="term" value="C:spliceosomal complex"/>
    <property type="evidence" value="ECO:0007669"/>
    <property type="project" value="InterPro"/>
</dbReference>
<evidence type="ECO:0000313" key="11">
    <source>
        <dbReference type="Proteomes" id="UP000319731"/>
    </source>
</evidence>